<organism evidence="2 3">
    <name type="scientific">Biomphalaria glabrata</name>
    <name type="common">Bloodfluke planorb</name>
    <name type="synonym">Freshwater snail</name>
    <dbReference type="NCBI Taxonomy" id="6526"/>
    <lineage>
        <taxon>Eukaryota</taxon>
        <taxon>Metazoa</taxon>
        <taxon>Spiralia</taxon>
        <taxon>Lophotrochozoa</taxon>
        <taxon>Mollusca</taxon>
        <taxon>Gastropoda</taxon>
        <taxon>Heterobranchia</taxon>
        <taxon>Euthyneura</taxon>
        <taxon>Panpulmonata</taxon>
        <taxon>Hygrophila</taxon>
        <taxon>Lymnaeoidea</taxon>
        <taxon>Planorbidae</taxon>
        <taxon>Biomphalaria</taxon>
    </lineage>
</organism>
<keyword evidence="2" id="KW-1185">Reference proteome</keyword>
<dbReference type="OrthoDB" id="6118108at2759"/>
<accession>A0A9W2Z713</accession>
<evidence type="ECO:0000256" key="1">
    <source>
        <dbReference type="SAM" id="Coils"/>
    </source>
</evidence>
<proteinExistence type="predicted"/>
<evidence type="ECO:0000313" key="2">
    <source>
        <dbReference type="Proteomes" id="UP001165740"/>
    </source>
</evidence>
<evidence type="ECO:0000313" key="3">
    <source>
        <dbReference type="RefSeq" id="XP_055870788.1"/>
    </source>
</evidence>
<dbReference type="GeneID" id="106074602"/>
<dbReference type="Proteomes" id="UP001165740">
    <property type="component" value="Chromosome 1"/>
</dbReference>
<keyword evidence="1" id="KW-0175">Coiled coil</keyword>
<name>A0A9W2Z713_BIOGL</name>
<protein>
    <submittedName>
        <fullName evidence="3">Uncharacterized protein LOC106074602 isoform X1</fullName>
    </submittedName>
</protein>
<dbReference type="AlphaFoldDB" id="A0A9W2Z713"/>
<sequence>MPNNLYRYSYELNLCELFKKMDNHDQLTHDMNNSDYRSAMEAVDKMERDLKELEEHFLKLTVRSYLLEVALAIQFSPDLMLSLERVEKSCEMCAKAVTDEAVAFNEEKSVIAPVQSLDDDAEEEFCNAVPESTAALTE</sequence>
<dbReference type="RefSeq" id="XP_055870788.1">
    <property type="nucleotide sequence ID" value="XM_056014813.1"/>
</dbReference>
<reference evidence="3" key="1">
    <citation type="submission" date="2025-08" db="UniProtKB">
        <authorList>
            <consortium name="RefSeq"/>
        </authorList>
    </citation>
    <scope>IDENTIFICATION</scope>
</reference>
<gene>
    <name evidence="3" type="primary">LOC106074602</name>
</gene>
<feature type="coiled-coil region" evidence="1">
    <location>
        <begin position="36"/>
        <end position="63"/>
    </location>
</feature>